<evidence type="ECO:0000256" key="1">
    <source>
        <dbReference type="ARBA" id="ARBA00009998"/>
    </source>
</evidence>
<proteinExistence type="inferred from homology"/>
<dbReference type="InterPro" id="IPR037004">
    <property type="entry name" value="Exonuc_VII_ssu_sf"/>
</dbReference>
<dbReference type="NCBIfam" id="TIGR01280">
    <property type="entry name" value="xseB"/>
    <property type="match status" value="1"/>
</dbReference>
<evidence type="ECO:0000256" key="3">
    <source>
        <dbReference type="ARBA" id="ARBA00022722"/>
    </source>
</evidence>
<comment type="similarity">
    <text evidence="1 6">Belongs to the XseB family.</text>
</comment>
<comment type="subcellular location">
    <subcellularLocation>
        <location evidence="6">Cytoplasm</location>
    </subcellularLocation>
</comment>
<comment type="catalytic activity">
    <reaction evidence="6">
        <text>Exonucleolytic cleavage in either 5'- to 3'- or 3'- to 5'-direction to yield nucleoside 5'-phosphates.</text>
        <dbReference type="EC" id="3.1.11.6"/>
    </reaction>
</comment>
<dbReference type="HAMAP" id="MF_00337">
    <property type="entry name" value="Exonuc_7_S"/>
    <property type="match status" value="1"/>
</dbReference>
<comment type="subunit">
    <text evidence="6">Heterooligomer composed of large and small subunits.</text>
</comment>
<comment type="function">
    <text evidence="6">Bidirectionally degrades single-stranded DNA into large acid-insoluble oligonucleotides, which are then degraded further into small acid-soluble oligonucleotides.</text>
</comment>
<evidence type="ECO:0000256" key="5">
    <source>
        <dbReference type="ARBA" id="ARBA00022839"/>
    </source>
</evidence>
<evidence type="ECO:0000313" key="7">
    <source>
        <dbReference type="EMBL" id="HIQ80176.1"/>
    </source>
</evidence>
<keyword evidence="2 6" id="KW-0963">Cytoplasm</keyword>
<keyword evidence="4 6" id="KW-0378">Hydrolase</keyword>
<comment type="caution">
    <text evidence="7">The sequence shown here is derived from an EMBL/GenBank/DDBJ whole genome shotgun (WGS) entry which is preliminary data.</text>
</comment>
<dbReference type="GO" id="GO:0008855">
    <property type="term" value="F:exodeoxyribonuclease VII activity"/>
    <property type="evidence" value="ECO:0007669"/>
    <property type="project" value="UniProtKB-UniRule"/>
</dbReference>
<accession>A0A9D0ZIR1</accession>
<reference evidence="7" key="2">
    <citation type="journal article" date="2021" name="PeerJ">
        <title>Extensive microbial diversity within the chicken gut microbiome revealed by metagenomics and culture.</title>
        <authorList>
            <person name="Gilroy R."/>
            <person name="Ravi A."/>
            <person name="Getino M."/>
            <person name="Pursley I."/>
            <person name="Horton D.L."/>
            <person name="Alikhan N.F."/>
            <person name="Baker D."/>
            <person name="Gharbi K."/>
            <person name="Hall N."/>
            <person name="Watson M."/>
            <person name="Adriaenssens E.M."/>
            <person name="Foster-Nyarko E."/>
            <person name="Jarju S."/>
            <person name="Secka A."/>
            <person name="Antonio M."/>
            <person name="Oren A."/>
            <person name="Chaudhuri R.R."/>
            <person name="La Ragione R."/>
            <person name="Hildebrand F."/>
            <person name="Pallen M.J."/>
        </authorList>
    </citation>
    <scope>NUCLEOTIDE SEQUENCE</scope>
    <source>
        <strain evidence="7">ChiSjej1B19-3389</strain>
    </source>
</reference>
<dbReference type="GO" id="GO:0006308">
    <property type="term" value="P:DNA catabolic process"/>
    <property type="evidence" value="ECO:0007669"/>
    <property type="project" value="UniProtKB-UniRule"/>
</dbReference>
<dbReference type="InterPro" id="IPR003761">
    <property type="entry name" value="Exonuc_VII_S"/>
</dbReference>
<dbReference type="GO" id="GO:0009318">
    <property type="term" value="C:exodeoxyribonuclease VII complex"/>
    <property type="evidence" value="ECO:0007669"/>
    <property type="project" value="UniProtKB-UniRule"/>
</dbReference>
<dbReference type="EMBL" id="DVFW01000018">
    <property type="protein sequence ID" value="HIQ80176.1"/>
    <property type="molecule type" value="Genomic_DNA"/>
</dbReference>
<sequence>MSRMKEYKTYEEAVERLSRIVTLLETGDQPLEETLALFEEGTQLTAFCYGKLKDAQQKIKILTIPEENENE</sequence>
<evidence type="ECO:0000313" key="8">
    <source>
        <dbReference type="Proteomes" id="UP000886787"/>
    </source>
</evidence>
<dbReference type="Proteomes" id="UP000886787">
    <property type="component" value="Unassembled WGS sequence"/>
</dbReference>
<protein>
    <recommendedName>
        <fullName evidence="6">Exodeoxyribonuclease 7 small subunit</fullName>
        <ecNumber evidence="6">3.1.11.6</ecNumber>
    </recommendedName>
    <alternativeName>
        <fullName evidence="6">Exodeoxyribonuclease VII small subunit</fullName>
        <shortName evidence="6">Exonuclease VII small subunit</shortName>
    </alternativeName>
</protein>
<evidence type="ECO:0000256" key="6">
    <source>
        <dbReference type="HAMAP-Rule" id="MF_00337"/>
    </source>
</evidence>
<name>A0A9D0ZIR1_9FIRM</name>
<keyword evidence="5 6" id="KW-0269">Exonuclease</keyword>
<reference evidence="7" key="1">
    <citation type="submission" date="2020-10" db="EMBL/GenBank/DDBJ databases">
        <authorList>
            <person name="Gilroy R."/>
        </authorList>
    </citation>
    <scope>NUCLEOTIDE SEQUENCE</scope>
    <source>
        <strain evidence="7">ChiSjej1B19-3389</strain>
    </source>
</reference>
<evidence type="ECO:0000256" key="2">
    <source>
        <dbReference type="ARBA" id="ARBA00022490"/>
    </source>
</evidence>
<dbReference type="PIRSF" id="PIRSF006488">
    <property type="entry name" value="Exonuc_VII_S"/>
    <property type="match status" value="1"/>
</dbReference>
<dbReference type="PANTHER" id="PTHR34137">
    <property type="entry name" value="EXODEOXYRIBONUCLEASE 7 SMALL SUBUNIT"/>
    <property type="match status" value="1"/>
</dbReference>
<dbReference type="SUPFAM" id="SSF116842">
    <property type="entry name" value="XseB-like"/>
    <property type="match status" value="1"/>
</dbReference>
<dbReference type="Gene3D" id="1.10.287.1040">
    <property type="entry name" value="Exonuclease VII, small subunit"/>
    <property type="match status" value="1"/>
</dbReference>
<dbReference type="PANTHER" id="PTHR34137:SF1">
    <property type="entry name" value="EXODEOXYRIBONUCLEASE 7 SMALL SUBUNIT"/>
    <property type="match status" value="1"/>
</dbReference>
<dbReference type="GO" id="GO:0005829">
    <property type="term" value="C:cytosol"/>
    <property type="evidence" value="ECO:0007669"/>
    <property type="project" value="TreeGrafter"/>
</dbReference>
<organism evidence="7 8">
    <name type="scientific">Candidatus Scatavimonas merdigallinarum</name>
    <dbReference type="NCBI Taxonomy" id="2840914"/>
    <lineage>
        <taxon>Bacteria</taxon>
        <taxon>Bacillati</taxon>
        <taxon>Bacillota</taxon>
        <taxon>Clostridia</taxon>
        <taxon>Eubacteriales</taxon>
        <taxon>Oscillospiraceae</taxon>
        <taxon>Oscillospiraceae incertae sedis</taxon>
        <taxon>Candidatus Scatavimonas</taxon>
    </lineage>
</organism>
<dbReference type="EC" id="3.1.11.6" evidence="6"/>
<dbReference type="AlphaFoldDB" id="A0A9D0ZIR1"/>
<evidence type="ECO:0000256" key="4">
    <source>
        <dbReference type="ARBA" id="ARBA00022801"/>
    </source>
</evidence>
<keyword evidence="3 6" id="KW-0540">Nuclease</keyword>
<gene>
    <name evidence="6 7" type="primary">xseB</name>
    <name evidence="7" type="ORF">IAD32_02695</name>
</gene>
<dbReference type="Pfam" id="PF02609">
    <property type="entry name" value="Exonuc_VII_S"/>
    <property type="match status" value="1"/>
</dbReference>